<dbReference type="AlphaFoldDB" id="A0A4R4ENY4"/>
<dbReference type="PANTHER" id="PTHR37807">
    <property type="entry name" value="OS07G0160300 PROTEIN"/>
    <property type="match status" value="1"/>
</dbReference>
<name>A0A4R4ENY4_9BACL</name>
<sequence length="173" mass="19447">MFFLQMSGFPGSGKSTLAKEIAGRTQAVIIDHDVVKTALLESITDTIDPKMAGQIAYHIEWSLVDAHLSQGLSVILDSPCLYPIIIEKGTSIAEKHRATYKYVECFLNDRNVINQRLKQRDRKISQIEHVASEEAFIRALNASQKPLESPYLVVDTSEPISTYMDKVMEYINS</sequence>
<comment type="caution">
    <text evidence="1">The sequence shown here is derived from an EMBL/GenBank/DDBJ whole genome shotgun (WGS) entry which is preliminary data.</text>
</comment>
<evidence type="ECO:0000313" key="1">
    <source>
        <dbReference type="EMBL" id="TCZ80155.1"/>
    </source>
</evidence>
<dbReference type="Pfam" id="PF13671">
    <property type="entry name" value="AAA_33"/>
    <property type="match status" value="1"/>
</dbReference>
<gene>
    <name evidence="1" type="ORF">E0485_04715</name>
</gene>
<dbReference type="SUPFAM" id="SSF52540">
    <property type="entry name" value="P-loop containing nucleoside triphosphate hydrolases"/>
    <property type="match status" value="1"/>
</dbReference>
<dbReference type="Proteomes" id="UP000295418">
    <property type="component" value="Unassembled WGS sequence"/>
</dbReference>
<organism evidence="1 2">
    <name type="scientific">Paenibacillus albiflavus</name>
    <dbReference type="NCBI Taxonomy" id="2545760"/>
    <lineage>
        <taxon>Bacteria</taxon>
        <taxon>Bacillati</taxon>
        <taxon>Bacillota</taxon>
        <taxon>Bacilli</taxon>
        <taxon>Bacillales</taxon>
        <taxon>Paenibacillaceae</taxon>
        <taxon>Paenibacillus</taxon>
    </lineage>
</organism>
<proteinExistence type="predicted"/>
<reference evidence="1 2" key="1">
    <citation type="submission" date="2019-03" db="EMBL/GenBank/DDBJ databases">
        <authorList>
            <person name="Kim M.K.M."/>
        </authorList>
    </citation>
    <scope>NUCLEOTIDE SEQUENCE [LARGE SCALE GENOMIC DNA]</scope>
    <source>
        <strain evidence="1 2">18JY21-1</strain>
    </source>
</reference>
<keyword evidence="2" id="KW-1185">Reference proteome</keyword>
<dbReference type="OrthoDB" id="3819922at2"/>
<accession>A0A4R4ENY4</accession>
<dbReference type="PANTHER" id="PTHR37807:SF3">
    <property type="entry name" value="OS07G0160300 PROTEIN"/>
    <property type="match status" value="1"/>
</dbReference>
<dbReference type="EMBL" id="SKFG01000002">
    <property type="protein sequence ID" value="TCZ80155.1"/>
    <property type="molecule type" value="Genomic_DNA"/>
</dbReference>
<dbReference type="InterPro" id="IPR027417">
    <property type="entry name" value="P-loop_NTPase"/>
</dbReference>
<keyword evidence="1" id="KW-0067">ATP-binding</keyword>
<dbReference type="RefSeq" id="WP_132416802.1">
    <property type="nucleotide sequence ID" value="NZ_SKFG01000002.1"/>
</dbReference>
<protein>
    <submittedName>
        <fullName evidence="1">ATP-binding protein</fullName>
    </submittedName>
</protein>
<dbReference type="GO" id="GO:0005524">
    <property type="term" value="F:ATP binding"/>
    <property type="evidence" value="ECO:0007669"/>
    <property type="project" value="UniProtKB-KW"/>
</dbReference>
<keyword evidence="1" id="KW-0547">Nucleotide-binding</keyword>
<dbReference type="Gene3D" id="3.40.50.300">
    <property type="entry name" value="P-loop containing nucleotide triphosphate hydrolases"/>
    <property type="match status" value="1"/>
</dbReference>
<evidence type="ECO:0000313" key="2">
    <source>
        <dbReference type="Proteomes" id="UP000295418"/>
    </source>
</evidence>